<dbReference type="EMBL" id="VWSF01000002">
    <property type="protein sequence ID" value="KAA5548565.1"/>
    <property type="molecule type" value="Genomic_DNA"/>
</dbReference>
<dbReference type="GO" id="GO:0004757">
    <property type="term" value="F:sepiapterin reductase (NADP+) activity"/>
    <property type="evidence" value="ECO:0007669"/>
    <property type="project" value="TreeGrafter"/>
</dbReference>
<dbReference type="AlphaFoldDB" id="A0A5M6DT32"/>
<dbReference type="Pfam" id="PF00106">
    <property type="entry name" value="adh_short"/>
    <property type="match status" value="1"/>
</dbReference>
<dbReference type="Proteomes" id="UP000323426">
    <property type="component" value="Unassembled WGS sequence"/>
</dbReference>
<protein>
    <submittedName>
        <fullName evidence="5">SDR family NAD(P)-dependent oxidoreductase</fullName>
    </submittedName>
</protein>
<dbReference type="SUPFAM" id="SSF51735">
    <property type="entry name" value="NAD(P)-binding Rossmann-fold domains"/>
    <property type="match status" value="1"/>
</dbReference>
<dbReference type="RefSeq" id="WP_150086893.1">
    <property type="nucleotide sequence ID" value="NZ_VWSF01000002.1"/>
</dbReference>
<gene>
    <name evidence="5" type="ORF">F0145_03340</name>
</gene>
<accession>A0A5M6DT32</accession>
<dbReference type="InterPro" id="IPR051721">
    <property type="entry name" value="Biopterin_syn/organic_redct"/>
</dbReference>
<evidence type="ECO:0000256" key="3">
    <source>
        <dbReference type="ARBA" id="ARBA00022857"/>
    </source>
</evidence>
<name>A0A5M6DT32_9BACT</name>
<keyword evidence="3" id="KW-0521">NADP</keyword>
<comment type="caution">
    <text evidence="5">The sequence shown here is derived from an EMBL/GenBank/DDBJ whole genome shotgun (WGS) entry which is preliminary data.</text>
</comment>
<reference evidence="5 6" key="1">
    <citation type="submission" date="2019-09" db="EMBL/GenBank/DDBJ databases">
        <title>Genome sequence and assembly of Adhaeribacter sp.</title>
        <authorList>
            <person name="Chhetri G."/>
        </authorList>
    </citation>
    <scope>NUCLEOTIDE SEQUENCE [LARGE SCALE GENOMIC DNA]</scope>
    <source>
        <strain evidence="5 6">DK36</strain>
    </source>
</reference>
<dbReference type="PANTHER" id="PTHR44085">
    <property type="entry name" value="SEPIAPTERIN REDUCTASE"/>
    <property type="match status" value="1"/>
</dbReference>
<dbReference type="PRINTS" id="PR00081">
    <property type="entry name" value="GDHRDH"/>
</dbReference>
<dbReference type="Gene3D" id="3.40.50.720">
    <property type="entry name" value="NAD(P)-binding Rossmann-like Domain"/>
    <property type="match status" value="1"/>
</dbReference>
<keyword evidence="4" id="KW-0560">Oxidoreductase</keyword>
<evidence type="ECO:0000256" key="2">
    <source>
        <dbReference type="ARBA" id="ARBA00022490"/>
    </source>
</evidence>
<evidence type="ECO:0000313" key="6">
    <source>
        <dbReference type="Proteomes" id="UP000323426"/>
    </source>
</evidence>
<evidence type="ECO:0000256" key="1">
    <source>
        <dbReference type="ARBA" id="ARBA00004496"/>
    </source>
</evidence>
<dbReference type="InterPro" id="IPR036291">
    <property type="entry name" value="NAD(P)-bd_dom_sf"/>
</dbReference>
<dbReference type="PANTHER" id="PTHR44085:SF2">
    <property type="entry name" value="SEPIAPTERIN REDUCTASE"/>
    <property type="match status" value="1"/>
</dbReference>
<dbReference type="InterPro" id="IPR002347">
    <property type="entry name" value="SDR_fam"/>
</dbReference>
<proteinExistence type="predicted"/>
<evidence type="ECO:0000256" key="4">
    <source>
        <dbReference type="ARBA" id="ARBA00023002"/>
    </source>
</evidence>
<keyword evidence="6" id="KW-1185">Reference proteome</keyword>
<sequence>MEYYFITGTSKGIGKALTEAILQNDNTYVYGISRNCAVKHARYHHLHFDLSDTTALRNNLHKVFVPLKEAERIVLVNNAGVLGKIDYIGSQATDNFEFVFDVNVIGPAILMNTFLSAYYSQQCPKIILNISSGAGKRPMDGWSAYCASKAALDMLSLTCQKEQELLGTGVKVYSLAPGVVDTAMQAHIREAESDQFSELERFKLLKENKELLDPEAVGKKILQLLKQPQQYSSVLMRVDEI</sequence>
<keyword evidence="2" id="KW-0963">Cytoplasm</keyword>
<dbReference type="GO" id="GO:0005737">
    <property type="term" value="C:cytoplasm"/>
    <property type="evidence" value="ECO:0007669"/>
    <property type="project" value="UniProtKB-SubCell"/>
</dbReference>
<organism evidence="5 6">
    <name type="scientific">Adhaeribacter rhizoryzae</name>
    <dbReference type="NCBI Taxonomy" id="2607907"/>
    <lineage>
        <taxon>Bacteria</taxon>
        <taxon>Pseudomonadati</taxon>
        <taxon>Bacteroidota</taxon>
        <taxon>Cytophagia</taxon>
        <taxon>Cytophagales</taxon>
        <taxon>Hymenobacteraceae</taxon>
        <taxon>Adhaeribacter</taxon>
    </lineage>
</organism>
<dbReference type="GO" id="GO:0006729">
    <property type="term" value="P:tetrahydrobiopterin biosynthetic process"/>
    <property type="evidence" value="ECO:0007669"/>
    <property type="project" value="TreeGrafter"/>
</dbReference>
<comment type="subcellular location">
    <subcellularLocation>
        <location evidence="1">Cytoplasm</location>
    </subcellularLocation>
</comment>
<evidence type="ECO:0000313" key="5">
    <source>
        <dbReference type="EMBL" id="KAA5548565.1"/>
    </source>
</evidence>